<feature type="compositionally biased region" description="Acidic residues" evidence="2">
    <location>
        <begin position="46"/>
        <end position="55"/>
    </location>
</feature>
<feature type="region of interest" description="Disordered" evidence="2">
    <location>
        <begin position="276"/>
        <end position="310"/>
    </location>
</feature>
<reference evidence="7" key="1">
    <citation type="submission" date="2022-07" db="EMBL/GenBank/DDBJ databases">
        <title>Phylogenomic reconstructions and comparative analyses of Kickxellomycotina fungi.</title>
        <authorList>
            <person name="Reynolds N.K."/>
            <person name="Stajich J.E."/>
            <person name="Barry K."/>
            <person name="Grigoriev I.V."/>
            <person name="Crous P."/>
            <person name="Smith M.E."/>
        </authorList>
    </citation>
    <scope>NUCLEOTIDE SEQUENCE</scope>
    <source>
        <strain evidence="7">RSA 861</strain>
    </source>
</reference>
<keyword evidence="8" id="KW-1185">Reference proteome</keyword>
<evidence type="ECO:0000256" key="2">
    <source>
        <dbReference type="SAM" id="MobiDB-lite"/>
    </source>
</evidence>
<accession>A0A9W8DNR0</accession>
<feature type="compositionally biased region" description="Polar residues" evidence="2">
    <location>
        <begin position="287"/>
        <end position="310"/>
    </location>
</feature>
<feature type="domain" description="HTH myb-type" evidence="6">
    <location>
        <begin position="103"/>
        <end position="151"/>
    </location>
</feature>
<dbReference type="GO" id="GO:0010468">
    <property type="term" value="P:regulation of gene expression"/>
    <property type="evidence" value="ECO:0007669"/>
    <property type="project" value="UniProtKB-ARBA"/>
</dbReference>
<feature type="region of interest" description="Disordered" evidence="2">
    <location>
        <begin position="406"/>
        <end position="480"/>
    </location>
</feature>
<dbReference type="Pfam" id="PF01398">
    <property type="entry name" value="JAB"/>
    <property type="match status" value="1"/>
</dbReference>
<feature type="region of interest" description="Disordered" evidence="2">
    <location>
        <begin position="28"/>
        <end position="105"/>
    </location>
</feature>
<dbReference type="InterPro" id="IPR001005">
    <property type="entry name" value="SANT/Myb"/>
</dbReference>
<evidence type="ECO:0000256" key="1">
    <source>
        <dbReference type="ARBA" id="ARBA00023125"/>
    </source>
</evidence>
<dbReference type="SUPFAM" id="SSF46689">
    <property type="entry name" value="Homeodomain-like"/>
    <property type="match status" value="2"/>
</dbReference>
<dbReference type="InterPro" id="IPR007526">
    <property type="entry name" value="SWIRM"/>
</dbReference>
<feature type="domain" description="MPN" evidence="4">
    <location>
        <begin position="506"/>
        <end position="645"/>
    </location>
</feature>
<sequence length="846" mass="90509">PLQDKAAQDLASEALIASMLAEEAYYLNGGLSRPPKATGSTAYYSDEGDDDDYESASELRTKSTGKRHPATTTNDYGRKRQARESGPSTSQLSSANLPSHGTRWKPFEDELLGQGIQQFGEGNWRAISDFIGSRNPLQVKNRARHLALYKQPKAESAGSTAVNTLAGAPYQLSIAASTAGDSPALSVTAGLPTRSADLVTATPDHESDVDVISEDDSVGALRDLSNMSPTVKMAALASYTAVNPGASTLSSRSGFSSSAVSSVSAHFGETVLVAAPAASPSPPQSPKDTTTTLSLVGSTATPSDSLPANLTGISDQERRTFPEFFRGKPSKTPARYLAIRNHILQAWYACQPQYLTKTRVRPALRGFGDVNVIGRIHAYLERRGDINQDAIMSAVLIGKRQAAKLSAGAGPVAVTTPRRKSGPRRSPLPVDSPASSPPRGNGSDQEDTVGNEARPVSLSPSPPSRQTRPRRKNSAKAAASDTEVYNPFTLVPLAPPLPPAAGGLGIAVSSRSLVIMDFHAHLAETEIIGLLGGTFDADHSRVTVSEAFPCNSTSTGFQCEMDPVSEMEARDHFAARGLIVVGWYHSHPTFDPDPSIRDLENQGTYQELFRQVSGAEPFVGAIVCPFHPQRVSGISEIRFFALGHLRDATHGQRLPHVCSTSTTIPTRGAGVDRSGDPDGKTQAVETEAAAIYEQVVNLVELYRHHPHRTDLTAPYPAAVPAYSQHHPSSRLTKLLTSLRAHLQWSEAQADQFILQVRQLVVSMFGLTDTWGEEHTPVADSLGAVTGPAAVKVRKGEDESLDNLSIDSPPGFDCVDQPVEPGEVQAEEEEEEEIEVDADSMDDIVDI</sequence>
<evidence type="ECO:0000259" key="4">
    <source>
        <dbReference type="PROSITE" id="PS50249"/>
    </source>
</evidence>
<feature type="region of interest" description="Disordered" evidence="2">
    <location>
        <begin position="821"/>
        <end position="846"/>
    </location>
</feature>
<dbReference type="SMART" id="SM00717">
    <property type="entry name" value="SANT"/>
    <property type="match status" value="1"/>
</dbReference>
<dbReference type="PROSITE" id="PS50090">
    <property type="entry name" value="MYB_LIKE"/>
    <property type="match status" value="1"/>
</dbReference>
<dbReference type="InterPro" id="IPR009057">
    <property type="entry name" value="Homeodomain-like_sf"/>
</dbReference>
<evidence type="ECO:0000259" key="5">
    <source>
        <dbReference type="PROSITE" id="PS50934"/>
    </source>
</evidence>
<feature type="domain" description="SWIRM" evidence="5">
    <location>
        <begin position="299"/>
        <end position="397"/>
    </location>
</feature>
<dbReference type="CDD" id="cd11660">
    <property type="entry name" value="SANT_TRF"/>
    <property type="match status" value="1"/>
</dbReference>
<dbReference type="Gene3D" id="1.10.10.10">
    <property type="entry name" value="Winged helix-like DNA-binding domain superfamily/Winged helix DNA-binding domain"/>
    <property type="match status" value="1"/>
</dbReference>
<feature type="region of interest" description="Disordered" evidence="2">
    <location>
        <begin position="656"/>
        <end position="680"/>
    </location>
</feature>
<dbReference type="GO" id="GO:0008237">
    <property type="term" value="F:metallopeptidase activity"/>
    <property type="evidence" value="ECO:0007669"/>
    <property type="project" value="InterPro"/>
</dbReference>
<dbReference type="AlphaFoldDB" id="A0A9W8DNR0"/>
<feature type="domain" description="Myb-like" evidence="3">
    <location>
        <begin position="103"/>
        <end position="147"/>
    </location>
</feature>
<dbReference type="InterPro" id="IPR000555">
    <property type="entry name" value="JAMM/MPN+_dom"/>
</dbReference>
<dbReference type="PROSITE" id="PS51294">
    <property type="entry name" value="HTH_MYB"/>
    <property type="match status" value="1"/>
</dbReference>
<evidence type="ECO:0000259" key="6">
    <source>
        <dbReference type="PROSITE" id="PS51294"/>
    </source>
</evidence>
<dbReference type="PROSITE" id="PS50934">
    <property type="entry name" value="SWIRM"/>
    <property type="match status" value="1"/>
</dbReference>
<feature type="region of interest" description="Disordered" evidence="2">
    <location>
        <begin position="797"/>
        <end position="816"/>
    </location>
</feature>
<dbReference type="Gene3D" id="3.40.140.10">
    <property type="entry name" value="Cytidine Deaminase, domain 2"/>
    <property type="match status" value="1"/>
</dbReference>
<organism evidence="7 8">
    <name type="scientific">Tieghemiomyces parasiticus</name>
    <dbReference type="NCBI Taxonomy" id="78921"/>
    <lineage>
        <taxon>Eukaryota</taxon>
        <taxon>Fungi</taxon>
        <taxon>Fungi incertae sedis</taxon>
        <taxon>Zoopagomycota</taxon>
        <taxon>Kickxellomycotina</taxon>
        <taxon>Dimargaritomycetes</taxon>
        <taxon>Dimargaritales</taxon>
        <taxon>Dimargaritaceae</taxon>
        <taxon>Tieghemiomyces</taxon>
    </lineage>
</organism>
<dbReference type="InterPro" id="IPR037518">
    <property type="entry name" value="MPN"/>
</dbReference>
<feature type="compositionally biased region" description="Polar residues" evidence="2">
    <location>
        <begin position="86"/>
        <end position="99"/>
    </location>
</feature>
<dbReference type="InterPro" id="IPR050242">
    <property type="entry name" value="JAMM_MPN+_peptidase_M67A"/>
</dbReference>
<dbReference type="InterPro" id="IPR036388">
    <property type="entry name" value="WH-like_DNA-bd_sf"/>
</dbReference>
<dbReference type="SUPFAM" id="SSF102712">
    <property type="entry name" value="JAB1/MPN domain"/>
    <property type="match status" value="1"/>
</dbReference>
<gene>
    <name evidence="7" type="ORF">IWQ60_010321</name>
</gene>
<evidence type="ECO:0000313" key="8">
    <source>
        <dbReference type="Proteomes" id="UP001150569"/>
    </source>
</evidence>
<evidence type="ECO:0008006" key="9">
    <source>
        <dbReference type="Google" id="ProtNLM"/>
    </source>
</evidence>
<dbReference type="InterPro" id="IPR017930">
    <property type="entry name" value="Myb_dom"/>
</dbReference>
<proteinExistence type="predicted"/>
<keyword evidence="1" id="KW-0238">DNA-binding</keyword>
<dbReference type="EMBL" id="JANBPT010000973">
    <property type="protein sequence ID" value="KAJ1911065.1"/>
    <property type="molecule type" value="Genomic_DNA"/>
</dbReference>
<dbReference type="GO" id="GO:0003677">
    <property type="term" value="F:DNA binding"/>
    <property type="evidence" value="ECO:0007669"/>
    <property type="project" value="UniProtKB-KW"/>
</dbReference>
<comment type="caution">
    <text evidence="7">The sequence shown here is derived from an EMBL/GenBank/DDBJ whole genome shotgun (WGS) entry which is preliminary data.</text>
</comment>
<dbReference type="Pfam" id="PF00249">
    <property type="entry name" value="Myb_DNA-binding"/>
    <property type="match status" value="1"/>
</dbReference>
<dbReference type="PROSITE" id="PS50249">
    <property type="entry name" value="MPN"/>
    <property type="match status" value="1"/>
</dbReference>
<dbReference type="Gene3D" id="1.10.10.60">
    <property type="entry name" value="Homeodomain-like"/>
    <property type="match status" value="1"/>
</dbReference>
<dbReference type="Pfam" id="PF04433">
    <property type="entry name" value="SWIRM"/>
    <property type="match status" value="1"/>
</dbReference>
<name>A0A9W8DNR0_9FUNG</name>
<dbReference type="PANTHER" id="PTHR10410">
    <property type="entry name" value="EUKARYOTIC TRANSLATION INITIATION FACTOR 3 -RELATED"/>
    <property type="match status" value="1"/>
</dbReference>
<dbReference type="Proteomes" id="UP001150569">
    <property type="component" value="Unassembled WGS sequence"/>
</dbReference>
<dbReference type="SMART" id="SM00232">
    <property type="entry name" value="JAB_MPN"/>
    <property type="match status" value="1"/>
</dbReference>
<feature type="compositionally biased region" description="Acidic residues" evidence="2">
    <location>
        <begin position="824"/>
        <end position="846"/>
    </location>
</feature>
<protein>
    <recommendedName>
        <fullName evidence="9">Myb-like, SWIRM and MPN domain-containing protein 1</fullName>
    </recommendedName>
</protein>
<dbReference type="OrthoDB" id="118550at2759"/>
<evidence type="ECO:0000313" key="7">
    <source>
        <dbReference type="EMBL" id="KAJ1911065.1"/>
    </source>
</evidence>
<feature type="non-terminal residue" evidence="7">
    <location>
        <position position="846"/>
    </location>
</feature>
<evidence type="ECO:0000259" key="3">
    <source>
        <dbReference type="PROSITE" id="PS50090"/>
    </source>
</evidence>